<evidence type="ECO:0000313" key="1">
    <source>
        <dbReference type="EMBL" id="KAK9228707.1"/>
    </source>
</evidence>
<comment type="caution">
    <text evidence="1">The sequence shown here is derived from an EMBL/GenBank/DDBJ whole genome shotgun (WGS) entry which is preliminary data.</text>
</comment>
<dbReference type="Proteomes" id="UP001428341">
    <property type="component" value="Unassembled WGS sequence"/>
</dbReference>
<evidence type="ECO:0000313" key="2">
    <source>
        <dbReference type="Proteomes" id="UP001428341"/>
    </source>
</evidence>
<reference evidence="1 2" key="1">
    <citation type="submission" date="2024-05" db="EMBL/GenBank/DDBJ databases">
        <title>Haplotype-resolved chromosome-level genome assembly of Huyou (Citrus changshanensis).</title>
        <authorList>
            <person name="Miao C."/>
            <person name="Chen W."/>
            <person name="Wu Y."/>
            <person name="Wang L."/>
            <person name="Zhao S."/>
            <person name="Grierson D."/>
            <person name="Xu C."/>
            <person name="Chen K."/>
        </authorList>
    </citation>
    <scope>NUCLEOTIDE SEQUENCE [LARGE SCALE GENOMIC DNA]</scope>
    <source>
        <strain evidence="1">01-14</strain>
        <tissue evidence="1">Leaf</tissue>
    </source>
</reference>
<proteinExistence type="predicted"/>
<accession>A0AAP0MX67</accession>
<dbReference type="EMBL" id="JBCGBO010000001">
    <property type="protein sequence ID" value="KAK9228707.1"/>
    <property type="molecule type" value="Genomic_DNA"/>
</dbReference>
<name>A0AAP0MX67_9ROSI</name>
<protein>
    <submittedName>
        <fullName evidence="1">Uncharacterized protein</fullName>
    </submittedName>
</protein>
<sequence>MKAILGTLLNGYFFIRGTNEALQNNSVSFMLCNRFVGGLIQLFMSLTSSKQTLMMDGAMGMILRTALNFVVYKPMIEKQSPTTKNIKKICINLSDKGLWFVLKVEAGSFPSSDGTTNLVCILTSMFRQNQILGIEASARWNPVILLKANQTLNQQFYNDNGRASFSLAKGVFDIGSFSIIV</sequence>
<keyword evidence="2" id="KW-1185">Reference proteome</keyword>
<organism evidence="1 2">
    <name type="scientific">Citrus x changshan-huyou</name>
    <dbReference type="NCBI Taxonomy" id="2935761"/>
    <lineage>
        <taxon>Eukaryota</taxon>
        <taxon>Viridiplantae</taxon>
        <taxon>Streptophyta</taxon>
        <taxon>Embryophyta</taxon>
        <taxon>Tracheophyta</taxon>
        <taxon>Spermatophyta</taxon>
        <taxon>Magnoliopsida</taxon>
        <taxon>eudicotyledons</taxon>
        <taxon>Gunneridae</taxon>
        <taxon>Pentapetalae</taxon>
        <taxon>rosids</taxon>
        <taxon>malvids</taxon>
        <taxon>Sapindales</taxon>
        <taxon>Rutaceae</taxon>
        <taxon>Aurantioideae</taxon>
        <taxon>Citrus</taxon>
    </lineage>
</organism>
<dbReference type="AlphaFoldDB" id="A0AAP0MX67"/>
<gene>
    <name evidence="1" type="ORF">WN944_021662</name>
</gene>